<keyword evidence="1" id="KW-0479">Metal-binding</keyword>
<dbReference type="AlphaFoldDB" id="A0A6J2KHK2"/>
<evidence type="ECO:0000256" key="1">
    <source>
        <dbReference type="ARBA" id="ARBA00022723"/>
    </source>
</evidence>
<dbReference type="GeneID" id="114250652"/>
<keyword evidence="4" id="KW-0862">Zinc</keyword>
<organism evidence="9 10">
    <name type="scientific">Bombyx mandarina</name>
    <name type="common">Wild silk moth</name>
    <name type="synonym">Wild silkworm</name>
    <dbReference type="NCBI Taxonomy" id="7092"/>
    <lineage>
        <taxon>Eukaryota</taxon>
        <taxon>Metazoa</taxon>
        <taxon>Ecdysozoa</taxon>
        <taxon>Arthropoda</taxon>
        <taxon>Hexapoda</taxon>
        <taxon>Insecta</taxon>
        <taxon>Pterygota</taxon>
        <taxon>Neoptera</taxon>
        <taxon>Endopterygota</taxon>
        <taxon>Lepidoptera</taxon>
        <taxon>Glossata</taxon>
        <taxon>Ditrysia</taxon>
        <taxon>Bombycoidea</taxon>
        <taxon>Bombycidae</taxon>
        <taxon>Bombycinae</taxon>
        <taxon>Bombyx</taxon>
    </lineage>
</organism>
<keyword evidence="3 7" id="KW-0863">Zinc-finger</keyword>
<keyword evidence="6" id="KW-0804">Transcription</keyword>
<dbReference type="Pfam" id="PF00096">
    <property type="entry name" value="zf-C2H2"/>
    <property type="match status" value="3"/>
</dbReference>
<dbReference type="PROSITE" id="PS00028">
    <property type="entry name" value="ZINC_FINGER_C2H2_1"/>
    <property type="match status" value="7"/>
</dbReference>
<dbReference type="InterPro" id="IPR013087">
    <property type="entry name" value="Znf_C2H2_type"/>
</dbReference>
<name>A0A6J2KHK2_BOMMA</name>
<dbReference type="KEGG" id="bman:114250652"/>
<dbReference type="OrthoDB" id="264392at2759"/>
<feature type="domain" description="C2H2-type" evidence="8">
    <location>
        <begin position="201"/>
        <end position="229"/>
    </location>
</feature>
<evidence type="ECO:0000259" key="8">
    <source>
        <dbReference type="PROSITE" id="PS50157"/>
    </source>
</evidence>
<evidence type="ECO:0000256" key="3">
    <source>
        <dbReference type="ARBA" id="ARBA00022771"/>
    </source>
</evidence>
<feature type="domain" description="C2H2-type" evidence="8">
    <location>
        <begin position="375"/>
        <end position="402"/>
    </location>
</feature>
<evidence type="ECO:0000256" key="2">
    <source>
        <dbReference type="ARBA" id="ARBA00022737"/>
    </source>
</evidence>
<feature type="domain" description="C2H2-type" evidence="8">
    <location>
        <begin position="255"/>
        <end position="277"/>
    </location>
</feature>
<accession>A0A6J2KHK2</accession>
<dbReference type="PANTHER" id="PTHR24379:SF123">
    <property type="entry name" value="ZINC FINGER AND BTB DOMAIN CONTAINING 17"/>
    <property type="match status" value="1"/>
</dbReference>
<feature type="domain" description="C2H2-type" evidence="8">
    <location>
        <begin position="281"/>
        <end position="308"/>
    </location>
</feature>
<dbReference type="FunFam" id="3.30.160.60:FF:000032">
    <property type="entry name" value="Krueppel-like factor 4"/>
    <property type="match status" value="1"/>
</dbReference>
<gene>
    <name evidence="10" type="primary">LOC114250652</name>
</gene>
<proteinExistence type="predicted"/>
<sequence length="519" mass="60077">MMSLNQMLTSLIKNKRNACCLCFHKTGVHNTEELVSIKDQVIVNINGKEETLNMSEILNSVLGMKTYDFVASFDVLCDKCTRLTISSYTFMHTSRNNADLMIKMLNTVTNSVEATTENLYGSKTLYLSLNPEDFTSNQFYDCRKIMNCKEASRRFLEILNPTKPIKSEQKDIIIEKEHKRSPNFDIPLNKILFDENNPDILMCKECLKTYATICNLRSHYIRVHAPKKYKCIECPRKYGSKAYLNIHRRDSHSVFVCSECGKTFYNSNTFKEHELGHQTSIVCPDCGRTYKNKSTYKKHKENNVCEQQCRAHPSQAKFTCDYCGKKYTQKMSLRVHIQYEHGNYKSHVCEWCGKKYWAQSRLKAHIVKHTKEKNFGCTICGGKFVSKESLLYHTRIHTGEKPYKCKHCDASFISASRRSEHIKRHHVGVGLECNIKFTSKTYMLKHNKSHEEIKNEIQEQNMGPAVNIGSPICNEAAAIPTVSYEVYEDNTETETDNTYYLQVCDDSQEYIINFPKNEV</sequence>
<dbReference type="InterPro" id="IPR036236">
    <property type="entry name" value="Znf_C2H2_sf"/>
</dbReference>
<feature type="domain" description="C2H2-type" evidence="8">
    <location>
        <begin position="318"/>
        <end position="346"/>
    </location>
</feature>
<feature type="domain" description="C2H2-type" evidence="8">
    <location>
        <begin position="347"/>
        <end position="374"/>
    </location>
</feature>
<evidence type="ECO:0000313" key="9">
    <source>
        <dbReference type="Proteomes" id="UP000504629"/>
    </source>
</evidence>
<dbReference type="PROSITE" id="PS50157">
    <property type="entry name" value="ZINC_FINGER_C2H2_2"/>
    <property type="match status" value="8"/>
</dbReference>
<dbReference type="Gene3D" id="3.30.160.60">
    <property type="entry name" value="Classic Zinc Finger"/>
    <property type="match status" value="6"/>
</dbReference>
<evidence type="ECO:0000313" key="10">
    <source>
        <dbReference type="RefSeq" id="XP_028040417.1"/>
    </source>
</evidence>
<dbReference type="RefSeq" id="XP_028040417.1">
    <property type="nucleotide sequence ID" value="XM_028184616.1"/>
</dbReference>
<keyword evidence="9" id="KW-1185">Reference proteome</keyword>
<protein>
    <submittedName>
        <fullName evidence="10">Zinc finger protein 28-like</fullName>
    </submittedName>
</protein>
<dbReference type="SMART" id="SM00355">
    <property type="entry name" value="ZnF_C2H2"/>
    <property type="match status" value="9"/>
</dbReference>
<keyword evidence="2" id="KW-0677">Repeat</keyword>
<evidence type="ECO:0000256" key="4">
    <source>
        <dbReference type="ARBA" id="ARBA00022833"/>
    </source>
</evidence>
<feature type="domain" description="C2H2-type" evidence="8">
    <location>
        <begin position="403"/>
        <end position="428"/>
    </location>
</feature>
<feature type="domain" description="C2H2-type" evidence="8">
    <location>
        <begin position="229"/>
        <end position="253"/>
    </location>
</feature>
<dbReference type="Proteomes" id="UP000504629">
    <property type="component" value="Unplaced"/>
</dbReference>
<dbReference type="SUPFAM" id="SSF57667">
    <property type="entry name" value="beta-beta-alpha zinc fingers"/>
    <property type="match status" value="4"/>
</dbReference>
<keyword evidence="5" id="KW-0805">Transcription regulation</keyword>
<evidence type="ECO:0000256" key="5">
    <source>
        <dbReference type="ARBA" id="ARBA00023015"/>
    </source>
</evidence>
<reference evidence="10" key="1">
    <citation type="submission" date="2025-08" db="UniProtKB">
        <authorList>
            <consortium name="RefSeq"/>
        </authorList>
    </citation>
    <scope>IDENTIFICATION</scope>
    <source>
        <tissue evidence="10">Silk gland</tissue>
    </source>
</reference>
<dbReference type="PANTHER" id="PTHR24379">
    <property type="entry name" value="KRAB AND ZINC FINGER DOMAIN-CONTAINING"/>
    <property type="match status" value="1"/>
</dbReference>
<evidence type="ECO:0000256" key="7">
    <source>
        <dbReference type="PROSITE-ProRule" id="PRU00042"/>
    </source>
</evidence>
<evidence type="ECO:0000256" key="6">
    <source>
        <dbReference type="ARBA" id="ARBA00023163"/>
    </source>
</evidence>
<dbReference type="GO" id="GO:0008270">
    <property type="term" value="F:zinc ion binding"/>
    <property type="evidence" value="ECO:0007669"/>
    <property type="project" value="UniProtKB-KW"/>
</dbReference>